<dbReference type="GeneID" id="19987045"/>
<dbReference type="SUPFAM" id="SSF52540">
    <property type="entry name" value="P-loop containing nucleoside triphosphate hydrolases"/>
    <property type="match status" value="1"/>
</dbReference>
<name>V9D0V2_9EURO</name>
<gene>
    <name evidence="3" type="ORF">G647_08552</name>
</gene>
<feature type="region of interest" description="Disordered" evidence="1">
    <location>
        <begin position="1"/>
        <end position="39"/>
    </location>
</feature>
<feature type="compositionally biased region" description="Low complexity" evidence="1">
    <location>
        <begin position="128"/>
        <end position="139"/>
    </location>
</feature>
<evidence type="ECO:0000259" key="2">
    <source>
        <dbReference type="Pfam" id="PF22942"/>
    </source>
</evidence>
<evidence type="ECO:0000313" key="4">
    <source>
        <dbReference type="Proteomes" id="UP000030678"/>
    </source>
</evidence>
<feature type="compositionally biased region" description="Acidic residues" evidence="1">
    <location>
        <begin position="13"/>
        <end position="28"/>
    </location>
</feature>
<organism evidence="3 4">
    <name type="scientific">Cladophialophora carrionii CBS 160.54</name>
    <dbReference type="NCBI Taxonomy" id="1279043"/>
    <lineage>
        <taxon>Eukaryota</taxon>
        <taxon>Fungi</taxon>
        <taxon>Dikarya</taxon>
        <taxon>Ascomycota</taxon>
        <taxon>Pezizomycotina</taxon>
        <taxon>Eurotiomycetes</taxon>
        <taxon>Chaetothyriomycetidae</taxon>
        <taxon>Chaetothyriales</taxon>
        <taxon>Herpotrichiellaceae</taxon>
        <taxon>Cladophialophora</taxon>
    </lineage>
</organism>
<dbReference type="Proteomes" id="UP000030678">
    <property type="component" value="Unassembled WGS sequence"/>
</dbReference>
<evidence type="ECO:0000313" key="3">
    <source>
        <dbReference type="EMBL" id="ETI20515.1"/>
    </source>
</evidence>
<proteinExistence type="predicted"/>
<evidence type="ECO:0000256" key="1">
    <source>
        <dbReference type="SAM" id="MobiDB-lite"/>
    </source>
</evidence>
<dbReference type="OrthoDB" id="10042665at2759"/>
<feature type="region of interest" description="Disordered" evidence="1">
    <location>
        <begin position="196"/>
        <end position="216"/>
    </location>
</feature>
<feature type="compositionally biased region" description="Low complexity" evidence="1">
    <location>
        <begin position="200"/>
        <end position="211"/>
    </location>
</feature>
<dbReference type="HOGENOM" id="CLU_598518_0_0_1"/>
<dbReference type="VEuPathDB" id="FungiDB:G647_08552"/>
<dbReference type="PANTHER" id="PTHR46411:SF3">
    <property type="entry name" value="AAA+ ATPASE DOMAIN-CONTAINING PROTEIN"/>
    <property type="match status" value="1"/>
</dbReference>
<dbReference type="Gene3D" id="3.40.50.300">
    <property type="entry name" value="P-loop containing nucleotide triphosphate hydrolases"/>
    <property type="match status" value="1"/>
</dbReference>
<dbReference type="AlphaFoldDB" id="V9D0V2"/>
<dbReference type="Pfam" id="PF22942">
    <property type="entry name" value="DUF7025"/>
    <property type="match status" value="1"/>
</dbReference>
<feature type="domain" description="DUF7025" evidence="2">
    <location>
        <begin position="152"/>
        <end position="196"/>
    </location>
</feature>
<sequence length="457" mass="51494">MSGGQKVPKNSDEAEVGDPEVNDDEPEEPAVPQRSITKVKALYGKQDSEVRYQSETEEPVDAAENKETARYAFLVRKLISYDSRKRYEMHPIIVQSPWLKKALGVILEGYPQYHHEPRPPQRIRRGMSSENTSSSFTMSCLRSSRTPSQAKTDLVKNGGITFEYLWTIFEPQTLVYSVAAGKECVFKLDTFQKPSRTNEESSISSNSVSEPRVPRDDFDQLVPRRYSWNSILKMNSSWRVSSSAANCSKAAPATITRYTESGSGIWPLRHDPAQHRVMDHHLDCEAHNRFLPVSAVYFSPLFPKTTKPPKVVPESDDKAEAIDNYKHASKKWLWFFVEKVEEIEFAKNAFGSKEQKSLIRSFVESGVKYKDDFDDVIAGKGRGMIMLLSSPPGVAKTLTGGSVAEDMRVPVYVMSAEDLGTDPSSIEVSLNLVMDMARRWNAILLWTKPMCFGKGAR</sequence>
<dbReference type="InterPro" id="IPR054289">
    <property type="entry name" value="DUF7025"/>
</dbReference>
<feature type="region of interest" description="Disordered" evidence="1">
    <location>
        <begin position="116"/>
        <end position="142"/>
    </location>
</feature>
<dbReference type="EMBL" id="KB822708">
    <property type="protein sequence ID" value="ETI20515.1"/>
    <property type="molecule type" value="Genomic_DNA"/>
</dbReference>
<dbReference type="RefSeq" id="XP_008731083.1">
    <property type="nucleotide sequence ID" value="XM_008732861.1"/>
</dbReference>
<protein>
    <recommendedName>
        <fullName evidence="2">DUF7025 domain-containing protein</fullName>
    </recommendedName>
</protein>
<accession>V9D0V2</accession>
<dbReference type="PANTHER" id="PTHR46411">
    <property type="entry name" value="FAMILY ATPASE, PUTATIVE-RELATED"/>
    <property type="match status" value="1"/>
</dbReference>
<dbReference type="InterPro" id="IPR027417">
    <property type="entry name" value="P-loop_NTPase"/>
</dbReference>
<reference evidence="3 4" key="1">
    <citation type="submission" date="2013-03" db="EMBL/GenBank/DDBJ databases">
        <title>The Genome Sequence of Cladophialophora carrionii CBS 160.54.</title>
        <authorList>
            <consortium name="The Broad Institute Genomics Platform"/>
            <person name="Cuomo C."/>
            <person name="de Hoog S."/>
            <person name="Gorbushina A."/>
            <person name="Walker B."/>
            <person name="Young S.K."/>
            <person name="Zeng Q."/>
            <person name="Gargeya S."/>
            <person name="Fitzgerald M."/>
            <person name="Haas B."/>
            <person name="Abouelleil A."/>
            <person name="Allen A.W."/>
            <person name="Alvarado L."/>
            <person name="Arachchi H.M."/>
            <person name="Berlin A.M."/>
            <person name="Chapman S.B."/>
            <person name="Gainer-Dewar J."/>
            <person name="Goldberg J."/>
            <person name="Griggs A."/>
            <person name="Gujja S."/>
            <person name="Hansen M."/>
            <person name="Howarth C."/>
            <person name="Imamovic A."/>
            <person name="Ireland A."/>
            <person name="Larimer J."/>
            <person name="McCowan C."/>
            <person name="Murphy C."/>
            <person name="Pearson M."/>
            <person name="Poon T.W."/>
            <person name="Priest M."/>
            <person name="Roberts A."/>
            <person name="Saif S."/>
            <person name="Shea T."/>
            <person name="Sisk P."/>
            <person name="Sykes S."/>
            <person name="Wortman J."/>
            <person name="Nusbaum C."/>
            <person name="Birren B."/>
        </authorList>
    </citation>
    <scope>NUCLEOTIDE SEQUENCE [LARGE SCALE GENOMIC DNA]</scope>
    <source>
        <strain evidence="3 4">CBS 160.54</strain>
    </source>
</reference>